<dbReference type="Proteomes" id="UP000054715">
    <property type="component" value="Unassembled WGS sequence"/>
</dbReference>
<dbReference type="RefSeq" id="WP_058449232.1">
    <property type="nucleotide sequence ID" value="NZ_CAAAJF010000010.1"/>
</dbReference>
<reference evidence="1 2" key="1">
    <citation type="submission" date="2015-11" db="EMBL/GenBank/DDBJ databases">
        <title>Genomic analysis of 38 Legionella species identifies large and diverse effector repertoires.</title>
        <authorList>
            <person name="Burstein D."/>
            <person name="Amaro F."/>
            <person name="Zusman T."/>
            <person name="Lifshitz Z."/>
            <person name="Cohen O."/>
            <person name="Gilbert J.A."/>
            <person name="Pupko T."/>
            <person name="Shuman H.A."/>
            <person name="Segal G."/>
        </authorList>
    </citation>
    <scope>NUCLEOTIDE SEQUENCE [LARGE SCALE GENOMIC DNA]</scope>
    <source>
        <strain evidence="1 2">JA-26-G1-E2</strain>
    </source>
</reference>
<protein>
    <submittedName>
        <fullName evidence="1">Dot/Icm T4SS effector</fullName>
    </submittedName>
</protein>
<dbReference type="PATRIC" id="fig|455.5.peg.1275"/>
<accession>A0A0W0UGJ0</accession>
<evidence type="ECO:0000313" key="2">
    <source>
        <dbReference type="Proteomes" id="UP000054715"/>
    </source>
</evidence>
<name>A0A0W0UGJ0_9GAMM</name>
<sequence>MREKYDSSRSEIVHAILKTNYNLSLSPEDIEGIVWPASVMKVILARKAQNRLGKGIPFNYMVTEFTPSEDSKDYSLENNKELAALVQFLKENHSKLPVGLRFQLAVLVGGHWTCIDHVITSRGVAAFNLDSVMDSKARRFFHVYLLNLEKEGLLGAGYIYFVNVPSDGPFAKTPKEKVANMIQTDWISCGIYVVDHLSFLSRTNVFHHLKTNLGESKYCTLGRKDIPPALSAIFRLSQSDLLLENLTKKQKEPTITRKGKKLSEVGYGDAKRKGRKLLLEARNFVENCKEEDYEQIFSHNLLDKLSNYVRHYSTPVNDLIEYIYSGLPGCKNLSDEEAVKLMEKLHGIILLSELNDSQKILAITDLTVSALEKSNEESSYRLLAGVLSYAALNIDDNRQLFDFYTKILTSPLGQGLNNTTNSFFKTPTRFTPALLTHLEKAVKIQLLYNAAVDLENGYKDQFNLIYDLPGCSTFINKPRTFNTSETKSGQILNELTRLAGLEEIESTGSIKQQLEERKKEVLSEFNFKIHETASHLPAVRQ</sequence>
<gene>
    <name evidence="1" type="ORF">Ljam_1207</name>
</gene>
<organism evidence="1 2">
    <name type="scientific">Legionella jamestowniensis</name>
    <dbReference type="NCBI Taxonomy" id="455"/>
    <lineage>
        <taxon>Bacteria</taxon>
        <taxon>Pseudomonadati</taxon>
        <taxon>Pseudomonadota</taxon>
        <taxon>Gammaproteobacteria</taxon>
        <taxon>Legionellales</taxon>
        <taxon>Legionellaceae</taxon>
        <taxon>Legionella</taxon>
    </lineage>
</organism>
<comment type="caution">
    <text evidence="1">The sequence shown here is derived from an EMBL/GenBank/DDBJ whole genome shotgun (WGS) entry which is preliminary data.</text>
</comment>
<dbReference type="STRING" id="455.Ljam_1207"/>
<proteinExistence type="predicted"/>
<evidence type="ECO:0000313" key="1">
    <source>
        <dbReference type="EMBL" id="KTD07012.1"/>
    </source>
</evidence>
<dbReference type="OrthoDB" id="5633577at2"/>
<dbReference type="AlphaFoldDB" id="A0A0W0UGJ0"/>
<dbReference type="EMBL" id="LNYG01000013">
    <property type="protein sequence ID" value="KTD07012.1"/>
    <property type="molecule type" value="Genomic_DNA"/>
</dbReference>